<sequence>MKKTILYLITQSELGGAQRYCFDLAKNLKNEFNIIVASGLPRRSLELFGTKAGEQGDKGELGKILEKENIKFYFLKNLKRSISPVNDFLALIQIIKLIKTAKPDIIHLNSSKISILGSLSSAFIRIFAIRNIRIHSRISIIYTAHGWVFNEPLSLWKKFFYKYAEKFTSPFKDKIICVSEYDRQTAIENKIAPAKKLITIHNGLAPINFLPRNEARAKLNSKFKIQNSKLIIGSIGNLYKTKGFEYLIGATKILISNIQSPISFVVIGEGQERKNLKKLIKKYKLENNFILAGSIDNAARLLSGFDIYVCSSVKEGLSYTLIEAMLSGLPIVATNVGGNPELIVDKKTGLLAKAVDPEDLAQKIKTLIENTSLQQDLSAQARHKAVEEFSLKKMVEKTKEVYKD</sequence>
<dbReference type="EMBL" id="PCWW01000076">
    <property type="protein sequence ID" value="PIR12675.1"/>
    <property type="molecule type" value="Genomic_DNA"/>
</dbReference>
<evidence type="ECO:0000313" key="4">
    <source>
        <dbReference type="Proteomes" id="UP000230869"/>
    </source>
</evidence>
<dbReference type="PANTHER" id="PTHR12526:SF630">
    <property type="entry name" value="GLYCOSYLTRANSFERASE"/>
    <property type="match status" value="1"/>
</dbReference>
<dbReference type="Gene3D" id="3.40.50.2000">
    <property type="entry name" value="Glycogen Phosphorylase B"/>
    <property type="match status" value="2"/>
</dbReference>
<feature type="domain" description="Glycosyltransferase subfamily 4-like N-terminal" evidence="2">
    <location>
        <begin position="15"/>
        <end position="204"/>
    </location>
</feature>
<dbReference type="CDD" id="cd03808">
    <property type="entry name" value="GT4_CapM-like"/>
    <property type="match status" value="1"/>
</dbReference>
<evidence type="ECO:0008006" key="5">
    <source>
        <dbReference type="Google" id="ProtNLM"/>
    </source>
</evidence>
<dbReference type="AlphaFoldDB" id="A0A2M6K816"/>
<reference evidence="3 4" key="1">
    <citation type="submission" date="2017-09" db="EMBL/GenBank/DDBJ databases">
        <title>Depth-based differentiation of microbial function through sediment-hosted aquifers and enrichment of novel symbionts in the deep terrestrial subsurface.</title>
        <authorList>
            <person name="Probst A.J."/>
            <person name="Ladd B."/>
            <person name="Jarett J.K."/>
            <person name="Geller-Mcgrath D.E."/>
            <person name="Sieber C.M."/>
            <person name="Emerson J.B."/>
            <person name="Anantharaman K."/>
            <person name="Thomas B.C."/>
            <person name="Malmstrom R."/>
            <person name="Stieglmeier M."/>
            <person name="Klingl A."/>
            <person name="Woyke T."/>
            <person name="Ryan C.M."/>
            <person name="Banfield J.F."/>
        </authorList>
    </citation>
    <scope>NUCLEOTIDE SEQUENCE [LARGE SCALE GENOMIC DNA]</scope>
    <source>
        <strain evidence="3">CG11_big_fil_rev_8_21_14_0_20_39_10</strain>
    </source>
</reference>
<dbReference type="InterPro" id="IPR028098">
    <property type="entry name" value="Glyco_trans_4-like_N"/>
</dbReference>
<name>A0A2M6K816_9BACT</name>
<feature type="domain" description="Glycosyl transferase family 1" evidence="1">
    <location>
        <begin position="219"/>
        <end position="383"/>
    </location>
</feature>
<dbReference type="Pfam" id="PF13439">
    <property type="entry name" value="Glyco_transf_4"/>
    <property type="match status" value="1"/>
</dbReference>
<evidence type="ECO:0000259" key="2">
    <source>
        <dbReference type="Pfam" id="PF13439"/>
    </source>
</evidence>
<proteinExistence type="predicted"/>
<dbReference type="GO" id="GO:0016757">
    <property type="term" value="F:glycosyltransferase activity"/>
    <property type="evidence" value="ECO:0007669"/>
    <property type="project" value="InterPro"/>
</dbReference>
<accession>A0A2M6K816</accession>
<protein>
    <recommendedName>
        <fullName evidence="5">Glycosyl transferase family 1</fullName>
    </recommendedName>
</protein>
<dbReference type="SUPFAM" id="SSF53756">
    <property type="entry name" value="UDP-Glycosyltransferase/glycogen phosphorylase"/>
    <property type="match status" value="1"/>
</dbReference>
<dbReference type="PANTHER" id="PTHR12526">
    <property type="entry name" value="GLYCOSYLTRANSFERASE"/>
    <property type="match status" value="1"/>
</dbReference>
<evidence type="ECO:0000259" key="1">
    <source>
        <dbReference type="Pfam" id="PF00534"/>
    </source>
</evidence>
<evidence type="ECO:0000313" key="3">
    <source>
        <dbReference type="EMBL" id="PIR12675.1"/>
    </source>
</evidence>
<gene>
    <name evidence="3" type="ORF">COV49_04605</name>
</gene>
<dbReference type="Proteomes" id="UP000230869">
    <property type="component" value="Unassembled WGS sequence"/>
</dbReference>
<dbReference type="Pfam" id="PF00534">
    <property type="entry name" value="Glycos_transf_1"/>
    <property type="match status" value="1"/>
</dbReference>
<organism evidence="3 4">
    <name type="scientific">Candidatus Falkowbacteria bacterium CG11_big_fil_rev_8_21_14_0_20_39_10</name>
    <dbReference type="NCBI Taxonomy" id="1974570"/>
    <lineage>
        <taxon>Bacteria</taxon>
        <taxon>Candidatus Falkowiibacteriota</taxon>
    </lineage>
</organism>
<dbReference type="InterPro" id="IPR001296">
    <property type="entry name" value="Glyco_trans_1"/>
</dbReference>
<comment type="caution">
    <text evidence="3">The sequence shown here is derived from an EMBL/GenBank/DDBJ whole genome shotgun (WGS) entry which is preliminary data.</text>
</comment>